<dbReference type="CDD" id="cd00093">
    <property type="entry name" value="HTH_XRE"/>
    <property type="match status" value="1"/>
</dbReference>
<organism evidence="1 2">
    <name type="scientific">Bacillus mycoides</name>
    <dbReference type="NCBI Taxonomy" id="1405"/>
    <lineage>
        <taxon>Bacteria</taxon>
        <taxon>Bacillati</taxon>
        <taxon>Bacillota</taxon>
        <taxon>Bacilli</taxon>
        <taxon>Bacillales</taxon>
        <taxon>Bacillaceae</taxon>
        <taxon>Bacillus</taxon>
        <taxon>Bacillus cereus group</taxon>
    </lineage>
</organism>
<dbReference type="InterPro" id="IPR047705">
    <property type="entry name" value="AimR-like"/>
</dbReference>
<gene>
    <name evidence="1" type="ORF">B7492_31830</name>
</gene>
<proteinExistence type="predicted"/>
<reference evidence="1 2" key="1">
    <citation type="submission" date="2017-04" db="EMBL/GenBank/DDBJ databases">
        <title>The Characteristic of a Fine Plant Growth-Promoting Rhizobacteria Bacillus mycoides Gnyt1 and its Whole Genome Sequencing Analysis.</title>
        <authorList>
            <person name="Li J.H."/>
            <person name="Yao T."/>
        </authorList>
    </citation>
    <scope>NUCLEOTIDE SEQUENCE [LARGE SCALE GENOMIC DNA]</scope>
    <source>
        <strain evidence="1 2">Gnyt1</strain>
        <plasmid evidence="2">Plasmid unnamed2</plasmid>
    </source>
</reference>
<evidence type="ECO:0000313" key="2">
    <source>
        <dbReference type="Proteomes" id="UP000192932"/>
    </source>
</evidence>
<evidence type="ECO:0000313" key="1">
    <source>
        <dbReference type="EMBL" id="ARJ25636.1"/>
    </source>
</evidence>
<protein>
    <submittedName>
        <fullName evidence="1">Uncharacterized protein</fullName>
    </submittedName>
</protein>
<dbReference type="InterPro" id="IPR001387">
    <property type="entry name" value="Cro/C1-type_HTH"/>
</dbReference>
<dbReference type="InterPro" id="IPR010982">
    <property type="entry name" value="Lambda_DNA-bd_dom_sf"/>
</dbReference>
<dbReference type="Proteomes" id="UP000192932">
    <property type="component" value="Plasmid unnamed2"/>
</dbReference>
<dbReference type="EMBL" id="CP020745">
    <property type="protein sequence ID" value="ARJ25636.1"/>
    <property type="molecule type" value="Genomic_DNA"/>
</dbReference>
<dbReference type="NCBIfam" id="NF038310">
    <property type="entry name" value="lysogeny_AimR"/>
    <property type="match status" value="1"/>
</dbReference>
<geneLocation type="plasmid" evidence="1 2">
    <name>unnamed2</name>
</geneLocation>
<dbReference type="SUPFAM" id="SSF47413">
    <property type="entry name" value="lambda repressor-like DNA-binding domains"/>
    <property type="match status" value="1"/>
</dbReference>
<dbReference type="RefSeq" id="WP_085313364.1">
    <property type="nucleotide sequence ID" value="NZ_CP020745.1"/>
</dbReference>
<dbReference type="GO" id="GO:0003677">
    <property type="term" value="F:DNA binding"/>
    <property type="evidence" value="ECO:0007669"/>
    <property type="project" value="InterPro"/>
</dbReference>
<accession>A0A1W6AID9</accession>
<dbReference type="AlphaFoldDB" id="A0A1W6AID9"/>
<dbReference type="Pfam" id="PF22871">
    <property type="entry name" value="AimR"/>
    <property type="match status" value="1"/>
</dbReference>
<sequence>MILEKIQKDLTNRGITNRQLADLLGVSHSKVNQSFSGKREFDFSVYAEILNMLYPHDYSFRKTEVFNYCNQAKRKVNLRVAFEYIDMCGELELLDHLIDREKESNNLLNRKFARAYELLYLRNADEINPREFLKLVKEEMGKQKNAEDTSKIPMEFALIYAFFDSRSYNLVSANIDDLKDEIGKVKNPFLKSSYELRTMELLATCFHRNNELERARELCDDIISRSGRVSLLPKATAYCIMGETYILTDYEFSKYCLDKGLSLVATPSNQKMRKKQQMLQTTLDFLNIHFENNLDHINPINPTERGYLYIKKDMKQKADSLMEETKKQNGFLTPLQLFVQALARDDMNLMREALLAFERNNDLFYAELPKNVLK</sequence>
<name>A0A1W6AID9_BACMY</name>
<keyword evidence="1" id="KW-0614">Plasmid</keyword>